<reference evidence="2 3" key="1">
    <citation type="submission" date="2017-04" db="EMBL/GenBank/DDBJ databases">
        <title>Draft genome sequence of Marssonina coronaria NL1: causal agent of apple blotch.</title>
        <authorList>
            <person name="Cheng Q."/>
        </authorList>
    </citation>
    <scope>NUCLEOTIDE SEQUENCE [LARGE SCALE GENOMIC DNA]</scope>
    <source>
        <strain evidence="2 3">NL1</strain>
    </source>
</reference>
<protein>
    <submittedName>
        <fullName evidence="2">Uncharacterized protein</fullName>
    </submittedName>
</protein>
<sequence length="109" mass="11494">MYSPVDIGQSRLVLIQMHVYHWRSLAMWQAGAAKGCPGQIRSAEPAVLQAGSPRPSCASRDRSSGPTSRAITSFVPLPTPIPVPGPVPIPPPAPVPLVTPIMIIVVVTP</sequence>
<accession>A0A218Z9H8</accession>
<dbReference type="AlphaFoldDB" id="A0A218Z9H8"/>
<feature type="region of interest" description="Disordered" evidence="1">
    <location>
        <begin position="47"/>
        <end position="73"/>
    </location>
</feature>
<dbReference type="EMBL" id="MZNU01000159">
    <property type="protein sequence ID" value="OWP03905.1"/>
    <property type="molecule type" value="Genomic_DNA"/>
</dbReference>
<organism evidence="2 3">
    <name type="scientific">Diplocarpon coronariae</name>
    <dbReference type="NCBI Taxonomy" id="2795749"/>
    <lineage>
        <taxon>Eukaryota</taxon>
        <taxon>Fungi</taxon>
        <taxon>Dikarya</taxon>
        <taxon>Ascomycota</taxon>
        <taxon>Pezizomycotina</taxon>
        <taxon>Leotiomycetes</taxon>
        <taxon>Helotiales</taxon>
        <taxon>Drepanopezizaceae</taxon>
        <taxon>Diplocarpon</taxon>
    </lineage>
</organism>
<keyword evidence="3" id="KW-1185">Reference proteome</keyword>
<gene>
    <name evidence="2" type="ORF">B2J93_5864</name>
</gene>
<proteinExistence type="predicted"/>
<evidence type="ECO:0000313" key="3">
    <source>
        <dbReference type="Proteomes" id="UP000242519"/>
    </source>
</evidence>
<evidence type="ECO:0000313" key="2">
    <source>
        <dbReference type="EMBL" id="OWP03905.1"/>
    </source>
</evidence>
<dbReference type="InParanoid" id="A0A218Z9H8"/>
<comment type="caution">
    <text evidence="2">The sequence shown here is derived from an EMBL/GenBank/DDBJ whole genome shotgun (WGS) entry which is preliminary data.</text>
</comment>
<dbReference type="Proteomes" id="UP000242519">
    <property type="component" value="Unassembled WGS sequence"/>
</dbReference>
<name>A0A218Z9H8_9HELO</name>
<evidence type="ECO:0000256" key="1">
    <source>
        <dbReference type="SAM" id="MobiDB-lite"/>
    </source>
</evidence>